<dbReference type="GO" id="GO:0009134">
    <property type="term" value="P:nucleoside diphosphate catabolic process"/>
    <property type="evidence" value="ECO:0007669"/>
    <property type="project" value="TreeGrafter"/>
</dbReference>
<evidence type="ECO:0000256" key="5">
    <source>
        <dbReference type="SAM" id="Phobius"/>
    </source>
</evidence>
<keyword evidence="5" id="KW-0472">Membrane</keyword>
<reference evidence="6" key="1">
    <citation type="submission" date="2018-10" db="EMBL/GenBank/DDBJ databases">
        <title>Population genomic analysis revealed the cold adaptation of white poplar.</title>
        <authorList>
            <person name="Liu Y.-J."/>
        </authorList>
    </citation>
    <scope>NUCLEOTIDE SEQUENCE [LARGE SCALE GENOMIC DNA]</scope>
    <source>
        <strain evidence="6">PAL-ZL1</strain>
    </source>
</reference>
<evidence type="ECO:0000256" key="2">
    <source>
        <dbReference type="ARBA" id="ARBA00022801"/>
    </source>
</evidence>
<keyword evidence="2" id="KW-0378">Hydrolase</keyword>
<keyword evidence="5" id="KW-0812">Transmembrane</keyword>
<comment type="similarity">
    <text evidence="1">Belongs to the GDA1/CD39 NTPase family.</text>
</comment>
<evidence type="ECO:0000313" key="6">
    <source>
        <dbReference type="EMBL" id="TKR97804.1"/>
    </source>
</evidence>
<comment type="caution">
    <text evidence="6">The sequence shown here is derived from an EMBL/GenBank/DDBJ whole genome shotgun (WGS) entry which is preliminary data.</text>
</comment>
<dbReference type="STRING" id="43335.A0A4U5PQ93"/>
<keyword evidence="5" id="KW-1133">Transmembrane helix</keyword>
<dbReference type="AlphaFoldDB" id="A0A4U5PQ93"/>
<feature type="active site" description="Proton acceptor" evidence="3">
    <location>
        <position position="74"/>
    </location>
</feature>
<dbReference type="GO" id="GO:0016020">
    <property type="term" value="C:membrane"/>
    <property type="evidence" value="ECO:0007669"/>
    <property type="project" value="TreeGrafter"/>
</dbReference>
<proteinExistence type="inferred from homology"/>
<dbReference type="Gene3D" id="3.30.420.150">
    <property type="entry name" value="Exopolyphosphatase. Domain 2"/>
    <property type="match status" value="1"/>
</dbReference>
<evidence type="ECO:0000256" key="1">
    <source>
        <dbReference type="ARBA" id="ARBA00009283"/>
    </source>
</evidence>
<keyword evidence="4" id="KW-0547">Nucleotide-binding</keyword>
<organism evidence="6">
    <name type="scientific">Populus alba</name>
    <name type="common">White poplar</name>
    <dbReference type="NCBI Taxonomy" id="43335"/>
    <lineage>
        <taxon>Eukaryota</taxon>
        <taxon>Viridiplantae</taxon>
        <taxon>Streptophyta</taxon>
        <taxon>Embryophyta</taxon>
        <taxon>Tracheophyta</taxon>
        <taxon>Spermatophyta</taxon>
        <taxon>Magnoliopsida</taxon>
        <taxon>eudicotyledons</taxon>
        <taxon>Gunneridae</taxon>
        <taxon>Pentapetalae</taxon>
        <taxon>rosids</taxon>
        <taxon>fabids</taxon>
        <taxon>Malpighiales</taxon>
        <taxon>Salicaceae</taxon>
        <taxon>Saliceae</taxon>
        <taxon>Populus</taxon>
    </lineage>
</organism>
<dbReference type="PANTHER" id="PTHR11782">
    <property type="entry name" value="ADENOSINE/GUANOSINE DIPHOSPHATASE"/>
    <property type="match status" value="1"/>
</dbReference>
<dbReference type="PANTHER" id="PTHR11782:SF3">
    <property type="entry name" value="APYRASE 6-RELATED"/>
    <property type="match status" value="1"/>
</dbReference>
<protein>
    <submittedName>
        <fullName evidence="6">Nucleoside phosphatase family protein</fullName>
    </submittedName>
</protein>
<dbReference type="GO" id="GO:0017110">
    <property type="term" value="F:nucleoside diphosphate phosphatase activity"/>
    <property type="evidence" value="ECO:0007669"/>
    <property type="project" value="TreeGrafter"/>
</dbReference>
<feature type="binding site" evidence="4">
    <location>
        <begin position="104"/>
        <end position="108"/>
    </location>
    <ligand>
        <name>ATP</name>
        <dbReference type="ChEBI" id="CHEBI:30616"/>
    </ligand>
</feature>
<gene>
    <name evidence="6" type="ORF">D5086_0000209510</name>
</gene>
<feature type="transmembrane region" description="Helical" evidence="5">
    <location>
        <begin position="364"/>
        <end position="382"/>
    </location>
</feature>
<evidence type="ECO:0000256" key="4">
    <source>
        <dbReference type="PIRSR" id="PIRSR600407-2"/>
    </source>
</evidence>
<dbReference type="EMBL" id="RCHU01000711">
    <property type="protein sequence ID" value="TKR97804.1"/>
    <property type="molecule type" value="Genomic_DNA"/>
</dbReference>
<sequence>MYWGTELKVEGKLCFDFEEGAMKVNPGLSAYAGDPEGAGGSVEELVEFGKGRVPRELWGETEDSWASVITGSDEGLYAWVIANYALGTLGGDPLETTGIIELGGASAQVAFVSTEPVPPEFSRTVEFGNITYNIYSHSFLNLGQNAAFEALRESVVSGNHHPAAESLGKGIFVDPCTPKGYSRVVESLKLSPGSLTEKNRFVSTLHSRGNFSECRSAALTLLQKGKEICSYQHCQIGSVFVPKLQGKFLATEKFLFIHQRAFLSNLMIAGEHLCGEDWSTLKKKHHSFKDEDLVHYCFSSAYIVALLHDSLGIGVDDPRIEFANQVGNIPLDWALGAFILHTNVALDMEHSDWIATIISDDSPTLLSLIGFAILIMFIAWSISKWRKPQLKTVYDLEKGRYIVTRVGKS</sequence>
<dbReference type="Pfam" id="PF01150">
    <property type="entry name" value="GDA1_CD39"/>
    <property type="match status" value="1"/>
</dbReference>
<name>A0A4U5PQ93_POPAL</name>
<accession>A0A4U5PQ93</accession>
<keyword evidence="4" id="KW-0067">ATP-binding</keyword>
<evidence type="ECO:0000256" key="3">
    <source>
        <dbReference type="PIRSR" id="PIRSR600407-1"/>
    </source>
</evidence>
<dbReference type="GO" id="GO:0005524">
    <property type="term" value="F:ATP binding"/>
    <property type="evidence" value="ECO:0007669"/>
    <property type="project" value="UniProtKB-KW"/>
</dbReference>
<dbReference type="InterPro" id="IPR000407">
    <property type="entry name" value="GDA1_CD39_NTPase"/>
</dbReference>